<comment type="caution">
    <text evidence="5">The sequence shown here is derived from an EMBL/GenBank/DDBJ whole genome shotgun (WGS) entry which is preliminary data.</text>
</comment>
<sequence>MAGQRFGELEAAVMDRMWSYGRPANVRQVLEDLQQTRTIAYTTVMTVMDNLHKKGWLRRTRQGRAYIYEPVSSREGYTAKLMREALATSDNQAAALVHFLSDLSPEEAEALRTALKVVPPRNSR</sequence>
<evidence type="ECO:0000256" key="4">
    <source>
        <dbReference type="ARBA" id="ARBA00023163"/>
    </source>
</evidence>
<dbReference type="InterPro" id="IPR005650">
    <property type="entry name" value="BlaI_family"/>
</dbReference>
<protein>
    <submittedName>
        <fullName evidence="5">BlaI/MecI/CopY family transcriptional regulator</fullName>
    </submittedName>
</protein>
<proteinExistence type="inferred from homology"/>
<dbReference type="SUPFAM" id="SSF46785">
    <property type="entry name" value="Winged helix' DNA-binding domain"/>
    <property type="match status" value="1"/>
</dbReference>
<name>A0ABN3K060_9ACTN</name>
<dbReference type="Proteomes" id="UP001501231">
    <property type="component" value="Unassembled WGS sequence"/>
</dbReference>
<reference evidence="5 6" key="1">
    <citation type="journal article" date="2019" name="Int. J. Syst. Evol. Microbiol.">
        <title>The Global Catalogue of Microorganisms (GCM) 10K type strain sequencing project: providing services to taxonomists for standard genome sequencing and annotation.</title>
        <authorList>
            <consortium name="The Broad Institute Genomics Platform"/>
            <consortium name="The Broad Institute Genome Sequencing Center for Infectious Disease"/>
            <person name="Wu L."/>
            <person name="Ma J."/>
        </authorList>
    </citation>
    <scope>NUCLEOTIDE SEQUENCE [LARGE SCALE GENOMIC DNA]</scope>
    <source>
        <strain evidence="5 6">JCM 3325</strain>
    </source>
</reference>
<dbReference type="Gene3D" id="1.10.10.10">
    <property type="entry name" value="Winged helix-like DNA-binding domain superfamily/Winged helix DNA-binding domain"/>
    <property type="match status" value="1"/>
</dbReference>
<evidence type="ECO:0000256" key="2">
    <source>
        <dbReference type="ARBA" id="ARBA00023015"/>
    </source>
</evidence>
<evidence type="ECO:0000256" key="3">
    <source>
        <dbReference type="ARBA" id="ARBA00023125"/>
    </source>
</evidence>
<keyword evidence="3" id="KW-0238">DNA-binding</keyword>
<dbReference type="Pfam" id="PF03965">
    <property type="entry name" value="Penicillinase_R"/>
    <property type="match status" value="1"/>
</dbReference>
<dbReference type="RefSeq" id="WP_344595318.1">
    <property type="nucleotide sequence ID" value="NZ_BAAARW010000030.1"/>
</dbReference>
<evidence type="ECO:0000313" key="6">
    <source>
        <dbReference type="Proteomes" id="UP001501231"/>
    </source>
</evidence>
<keyword evidence="6" id="KW-1185">Reference proteome</keyword>
<evidence type="ECO:0000313" key="5">
    <source>
        <dbReference type="EMBL" id="GAA2445552.1"/>
    </source>
</evidence>
<organism evidence="5 6">
    <name type="scientific">Actinomadura vinacea</name>
    <dbReference type="NCBI Taxonomy" id="115336"/>
    <lineage>
        <taxon>Bacteria</taxon>
        <taxon>Bacillati</taxon>
        <taxon>Actinomycetota</taxon>
        <taxon>Actinomycetes</taxon>
        <taxon>Streptosporangiales</taxon>
        <taxon>Thermomonosporaceae</taxon>
        <taxon>Actinomadura</taxon>
    </lineage>
</organism>
<dbReference type="PIRSF" id="PIRSF019455">
    <property type="entry name" value="CopR_AtkY"/>
    <property type="match status" value="1"/>
</dbReference>
<evidence type="ECO:0000256" key="1">
    <source>
        <dbReference type="ARBA" id="ARBA00011046"/>
    </source>
</evidence>
<dbReference type="InterPro" id="IPR036388">
    <property type="entry name" value="WH-like_DNA-bd_sf"/>
</dbReference>
<accession>A0ABN3K060</accession>
<gene>
    <name evidence="5" type="ORF">GCM10010191_73070</name>
</gene>
<dbReference type="InterPro" id="IPR036390">
    <property type="entry name" value="WH_DNA-bd_sf"/>
</dbReference>
<keyword evidence="2" id="KW-0805">Transcription regulation</keyword>
<comment type="similarity">
    <text evidence="1">Belongs to the BlaI transcriptional regulatory family.</text>
</comment>
<dbReference type="EMBL" id="BAAARW010000030">
    <property type="protein sequence ID" value="GAA2445552.1"/>
    <property type="molecule type" value="Genomic_DNA"/>
</dbReference>
<keyword evidence="4" id="KW-0804">Transcription</keyword>
<dbReference type="Gene3D" id="6.10.140.850">
    <property type="match status" value="1"/>
</dbReference>